<evidence type="ECO:0000313" key="6">
    <source>
        <dbReference type="Proteomes" id="UP000325292"/>
    </source>
</evidence>
<sequence>MQQISESSGRLLAELAAWKELTPDTISGDLPAIEQYLKSELNKSPDAIVRVVECGSQQRVLMVYIDGLVDTEMVDQDIIAPLLKTTAPPDHWDQSTLHVGHISQETHWNKIWPKLLAGNTVLVPEGSTYAWLVDTVQYRQRAIERPQTELAIRGPQEAFNEIGLTQMNQIRRRLRDKRLVFQQMQLGTLDHHPIVVAGLHGVVNPGLWETVLYRLHRIRLDAVPNATQIGSMIRDHPYSIFPTVRYTEHVDFVVWALEQGKVAVLVDGDPFVILLPATLWDFYQTGMDYNSPWYDASFARFIRMAGFFITLYFPGLYIVFTTTNQNLVPYQLLTTIIGSHIGLPFPPILEAIIMIFVIEIIREAALRLPKALSTVLGTMGAIVVGTAIVKAGFVSSQIIVIMTVTALSFYSVPAYELVGSWRLVNFALIAAAQFWGLFGILWVSLALIIELGSMVSFGVPYLAPWVPAYWRDLKDSVVRLPLILWRQRLRAVRPIRQAWRRPLPGPGGQPRLKRRQLRAR</sequence>
<dbReference type="EMBL" id="CP019454">
    <property type="protein sequence ID" value="AUW95347.1"/>
    <property type="molecule type" value="Genomic_DNA"/>
</dbReference>
<feature type="compositionally biased region" description="Basic residues" evidence="3">
    <location>
        <begin position="511"/>
        <end position="520"/>
    </location>
</feature>
<dbReference type="Proteomes" id="UP000325292">
    <property type="component" value="Chromosome"/>
</dbReference>
<accession>A0ABN5H3Q8</accession>
<evidence type="ECO:0000256" key="1">
    <source>
        <dbReference type="ARBA" id="ARBA00005278"/>
    </source>
</evidence>
<evidence type="ECO:0000256" key="3">
    <source>
        <dbReference type="SAM" id="MobiDB-lite"/>
    </source>
</evidence>
<keyword evidence="6" id="KW-1185">Reference proteome</keyword>
<dbReference type="InterPro" id="IPR004995">
    <property type="entry name" value="Spore_Ger"/>
</dbReference>
<gene>
    <name evidence="5" type="ORF">BXT84_02175</name>
</gene>
<dbReference type="PANTHER" id="PTHR22550:SF5">
    <property type="entry name" value="LEUCINE ZIPPER PROTEIN 4"/>
    <property type="match status" value="1"/>
</dbReference>
<feature type="transmembrane region" description="Helical" evidence="4">
    <location>
        <begin position="424"/>
        <end position="445"/>
    </location>
</feature>
<evidence type="ECO:0000256" key="4">
    <source>
        <dbReference type="SAM" id="Phobius"/>
    </source>
</evidence>
<feature type="transmembrane region" description="Helical" evidence="4">
    <location>
        <begin position="370"/>
        <end position="388"/>
    </location>
</feature>
<keyword evidence="4" id="KW-0812">Transmembrane</keyword>
<feature type="transmembrane region" description="Helical" evidence="4">
    <location>
        <begin position="332"/>
        <end position="358"/>
    </location>
</feature>
<dbReference type="InterPro" id="IPR050768">
    <property type="entry name" value="UPF0353/GerABKA_families"/>
</dbReference>
<evidence type="ECO:0000313" key="5">
    <source>
        <dbReference type="EMBL" id="AUW95347.1"/>
    </source>
</evidence>
<reference evidence="5 6" key="1">
    <citation type="journal article" date="2019" name="Sci. Rep.">
        <title>Sulfobacillus thermotolerans: new insights into resistance and metabolic capacities of acidophilic chemolithotrophs.</title>
        <authorList>
            <person name="Panyushkina A.E."/>
            <person name="Babenko V.V."/>
            <person name="Nikitina A.S."/>
            <person name="Selezneva O.V."/>
            <person name="Tsaplina I.A."/>
            <person name="Letarova M.A."/>
            <person name="Kostryukova E.S."/>
            <person name="Letarov A.V."/>
        </authorList>
    </citation>
    <scope>NUCLEOTIDE SEQUENCE [LARGE SCALE GENOMIC DNA]</scope>
    <source>
        <strain evidence="5 6">Kr1</strain>
    </source>
</reference>
<feature type="region of interest" description="Disordered" evidence="3">
    <location>
        <begin position="500"/>
        <end position="520"/>
    </location>
</feature>
<evidence type="ECO:0000256" key="2">
    <source>
        <dbReference type="ARBA" id="ARBA00023136"/>
    </source>
</evidence>
<keyword evidence="2 4" id="KW-0472">Membrane</keyword>
<feature type="transmembrane region" description="Helical" evidence="4">
    <location>
        <begin position="394"/>
        <end position="412"/>
    </location>
</feature>
<dbReference type="PANTHER" id="PTHR22550">
    <property type="entry name" value="SPORE GERMINATION PROTEIN"/>
    <property type="match status" value="1"/>
</dbReference>
<protein>
    <submittedName>
        <fullName evidence="5">Spore germination protein</fullName>
    </submittedName>
</protein>
<proteinExistence type="inferred from homology"/>
<dbReference type="PIRSF" id="PIRSF005690">
    <property type="entry name" value="GerBA"/>
    <property type="match status" value="1"/>
</dbReference>
<comment type="similarity">
    <text evidence="1">Belongs to the GerABKA family.</text>
</comment>
<dbReference type="Pfam" id="PF03323">
    <property type="entry name" value="GerA"/>
    <property type="match status" value="1"/>
</dbReference>
<organism evidence="5 6">
    <name type="scientific">Sulfobacillus thermotolerans</name>
    <dbReference type="NCBI Taxonomy" id="338644"/>
    <lineage>
        <taxon>Bacteria</taxon>
        <taxon>Bacillati</taxon>
        <taxon>Bacillota</taxon>
        <taxon>Clostridia</taxon>
        <taxon>Eubacteriales</taxon>
        <taxon>Clostridiales Family XVII. Incertae Sedis</taxon>
        <taxon>Sulfobacillus</taxon>
    </lineage>
</organism>
<keyword evidence="4" id="KW-1133">Transmembrane helix</keyword>
<feature type="transmembrane region" description="Helical" evidence="4">
    <location>
        <begin position="301"/>
        <end position="320"/>
    </location>
</feature>
<name>A0ABN5H3Q8_9FIRM</name>